<accession>A0ABY4HRK1</accession>
<dbReference type="Proteomes" id="UP000830454">
    <property type="component" value="Chromosome"/>
</dbReference>
<feature type="transmembrane region" description="Helical" evidence="1">
    <location>
        <begin position="117"/>
        <end position="140"/>
    </location>
</feature>
<dbReference type="RefSeq" id="WP_246918537.1">
    <property type="nucleotide sequence ID" value="NZ_CP090145.1"/>
</dbReference>
<keyword evidence="1" id="KW-1133">Transmembrane helix</keyword>
<evidence type="ECO:0000313" key="2">
    <source>
        <dbReference type="EMBL" id="UOX35320.1"/>
    </source>
</evidence>
<sequence>MKKLIYIICFFLSISCGSIKKDKTNVELESNSTENTNTSSNTNRWINSNDYILEPVDLSQPMFFQNNGKKDTVWNTRIINNTRYIKEKIKEDTNQNKQTEDNLSIDQKNKETDNTKLILGIVGIVFLFLFFTMILFFYLISKKIDKAIKIIPQV</sequence>
<dbReference type="PROSITE" id="PS51257">
    <property type="entry name" value="PROKAR_LIPOPROTEIN"/>
    <property type="match status" value="1"/>
</dbReference>
<keyword evidence="3" id="KW-1185">Reference proteome</keyword>
<name>A0ABY4HRK1_9FLAO</name>
<proteinExistence type="predicted"/>
<keyword evidence="1" id="KW-0472">Membrane</keyword>
<keyword evidence="1" id="KW-0812">Transmembrane</keyword>
<dbReference type="EMBL" id="CP090145">
    <property type="protein sequence ID" value="UOX35320.1"/>
    <property type="molecule type" value="Genomic_DNA"/>
</dbReference>
<evidence type="ECO:0000313" key="3">
    <source>
        <dbReference type="Proteomes" id="UP000830454"/>
    </source>
</evidence>
<reference evidence="2" key="1">
    <citation type="submission" date="2021-12" db="EMBL/GenBank/DDBJ databases">
        <authorList>
            <person name="Cha I.-T."/>
            <person name="Lee K.-E."/>
            <person name="Park S.-J."/>
        </authorList>
    </citation>
    <scope>NUCLEOTIDE SEQUENCE</scope>
    <source>
        <strain evidence="2">YSM-43</strain>
    </source>
</reference>
<evidence type="ECO:0008006" key="4">
    <source>
        <dbReference type="Google" id="ProtNLM"/>
    </source>
</evidence>
<protein>
    <recommendedName>
        <fullName evidence="4">Lipoprotein</fullName>
    </recommendedName>
</protein>
<gene>
    <name evidence="2" type="ORF">LXD69_07315</name>
</gene>
<reference evidence="2" key="2">
    <citation type="submission" date="2022-04" db="EMBL/GenBank/DDBJ databases">
        <title>Complete Genome Sequence of Flavobacterium sediminilitoris YSM-43, Isolated from a Tidal Sediment.</title>
        <authorList>
            <person name="Lee P.A."/>
        </authorList>
    </citation>
    <scope>NUCLEOTIDE SEQUENCE</scope>
    <source>
        <strain evidence="2">YSM-43</strain>
    </source>
</reference>
<evidence type="ECO:0000256" key="1">
    <source>
        <dbReference type="SAM" id="Phobius"/>
    </source>
</evidence>
<organism evidence="2 3">
    <name type="scientific">Flavobacterium sediminilitoris</name>
    <dbReference type="NCBI Taxonomy" id="2024526"/>
    <lineage>
        <taxon>Bacteria</taxon>
        <taxon>Pseudomonadati</taxon>
        <taxon>Bacteroidota</taxon>
        <taxon>Flavobacteriia</taxon>
        <taxon>Flavobacteriales</taxon>
        <taxon>Flavobacteriaceae</taxon>
        <taxon>Flavobacterium</taxon>
    </lineage>
</organism>